<dbReference type="Gene3D" id="3.40.630.10">
    <property type="entry name" value="Zn peptidases"/>
    <property type="match status" value="1"/>
</dbReference>
<dbReference type="SUPFAM" id="SSF53187">
    <property type="entry name" value="Zn-dependent exopeptidases"/>
    <property type="match status" value="1"/>
</dbReference>
<dbReference type="Gene3D" id="3.30.70.360">
    <property type="match status" value="1"/>
</dbReference>
<dbReference type="RefSeq" id="WP_378290975.1">
    <property type="nucleotide sequence ID" value="NZ_JBHSON010000119.1"/>
</dbReference>
<dbReference type="PANTHER" id="PTHR43808:SF8">
    <property type="entry name" value="PEPTIDASE M20 DIMERISATION DOMAIN-CONTAINING PROTEIN"/>
    <property type="match status" value="1"/>
</dbReference>
<evidence type="ECO:0000313" key="7">
    <source>
        <dbReference type="EMBL" id="MFC5753689.1"/>
    </source>
</evidence>
<comment type="similarity">
    <text evidence="2">Belongs to the peptidase M20A family.</text>
</comment>
<name>A0ABW1AGN0_9ACTN</name>
<dbReference type="InterPro" id="IPR036264">
    <property type="entry name" value="Bact_exopeptidase_dim_dom"/>
</dbReference>
<comment type="cofactor">
    <cofactor evidence="1">
        <name>Zn(2+)</name>
        <dbReference type="ChEBI" id="CHEBI:29105"/>
    </cofactor>
</comment>
<dbReference type="Pfam" id="PF07687">
    <property type="entry name" value="M20_dimer"/>
    <property type="match status" value="1"/>
</dbReference>
<accession>A0ABW1AGN0</accession>
<sequence>MSGVDPVELARRLVRLDTRGGGERRAADLLADLLDGAGFEVRVDEPADGRANLLARRVPDGAAPSAITFTGHLDTVPARAGEWSFDPLSGEIRDGRLLGRGGSDMKAGIAAQVAAAVRAARERPEAAGPQLVFTFGEETGCDGAALIDPALLDPAGLLLVAEPTGNRIVLGHKGALWLRATARGVSAHGSRPELGRNAIAALAGAALRVHGHDRWPASPTHGRATVNVGTFHSGVQPNLVPDRAEMLLDVRTVPGFGSDEAVAEISRLCGPDVELERVMDLPGVATDPAAPGLGAVLETLVPGSSAEPPSYATYFTDASVLTGRLGGPAVVVYGPGDPEQAHVTDETCSVANIEACAEALLRLLLTR</sequence>
<dbReference type="InterPro" id="IPR002933">
    <property type="entry name" value="Peptidase_M20"/>
</dbReference>
<evidence type="ECO:0000256" key="2">
    <source>
        <dbReference type="ARBA" id="ARBA00006247"/>
    </source>
</evidence>
<dbReference type="SUPFAM" id="SSF55031">
    <property type="entry name" value="Bacterial exopeptidase dimerisation domain"/>
    <property type="match status" value="1"/>
</dbReference>
<reference evidence="8" key="1">
    <citation type="journal article" date="2019" name="Int. J. Syst. Evol. Microbiol.">
        <title>The Global Catalogue of Microorganisms (GCM) 10K type strain sequencing project: providing services to taxonomists for standard genome sequencing and annotation.</title>
        <authorList>
            <consortium name="The Broad Institute Genomics Platform"/>
            <consortium name="The Broad Institute Genome Sequencing Center for Infectious Disease"/>
            <person name="Wu L."/>
            <person name="Ma J."/>
        </authorList>
    </citation>
    <scope>NUCLEOTIDE SEQUENCE [LARGE SCALE GENOMIC DNA]</scope>
    <source>
        <strain evidence="8">KCTC 42087</strain>
    </source>
</reference>
<dbReference type="Proteomes" id="UP001596074">
    <property type="component" value="Unassembled WGS sequence"/>
</dbReference>
<keyword evidence="4" id="KW-0378">Hydrolase</keyword>
<dbReference type="PANTHER" id="PTHR43808">
    <property type="entry name" value="ACETYLORNITHINE DEACETYLASE"/>
    <property type="match status" value="1"/>
</dbReference>
<evidence type="ECO:0000256" key="1">
    <source>
        <dbReference type="ARBA" id="ARBA00001947"/>
    </source>
</evidence>
<dbReference type="EMBL" id="JBHSON010000119">
    <property type="protein sequence ID" value="MFC5753689.1"/>
    <property type="molecule type" value="Genomic_DNA"/>
</dbReference>
<evidence type="ECO:0000259" key="6">
    <source>
        <dbReference type="Pfam" id="PF07687"/>
    </source>
</evidence>
<evidence type="ECO:0000256" key="5">
    <source>
        <dbReference type="ARBA" id="ARBA00022833"/>
    </source>
</evidence>
<dbReference type="InterPro" id="IPR011650">
    <property type="entry name" value="Peptidase_M20_dimer"/>
</dbReference>
<keyword evidence="8" id="KW-1185">Reference proteome</keyword>
<evidence type="ECO:0000256" key="4">
    <source>
        <dbReference type="ARBA" id="ARBA00022801"/>
    </source>
</evidence>
<feature type="domain" description="Peptidase M20 dimerisation" evidence="6">
    <location>
        <begin position="171"/>
        <end position="269"/>
    </location>
</feature>
<evidence type="ECO:0000256" key="3">
    <source>
        <dbReference type="ARBA" id="ARBA00022723"/>
    </source>
</evidence>
<keyword evidence="5" id="KW-0862">Zinc</keyword>
<proteinExistence type="inferred from homology"/>
<comment type="caution">
    <text evidence="7">The sequence shown here is derived from an EMBL/GenBank/DDBJ whole genome shotgun (WGS) entry which is preliminary data.</text>
</comment>
<keyword evidence="3" id="KW-0479">Metal-binding</keyword>
<evidence type="ECO:0000313" key="8">
    <source>
        <dbReference type="Proteomes" id="UP001596074"/>
    </source>
</evidence>
<protein>
    <submittedName>
        <fullName evidence="7">M20/M25/M40 family metallo-hydrolase</fullName>
    </submittedName>
</protein>
<organism evidence="7 8">
    <name type="scientific">Actinomadura rugatobispora</name>
    <dbReference type="NCBI Taxonomy" id="1994"/>
    <lineage>
        <taxon>Bacteria</taxon>
        <taxon>Bacillati</taxon>
        <taxon>Actinomycetota</taxon>
        <taxon>Actinomycetes</taxon>
        <taxon>Streptosporangiales</taxon>
        <taxon>Thermomonosporaceae</taxon>
        <taxon>Actinomadura</taxon>
    </lineage>
</organism>
<dbReference type="Pfam" id="PF01546">
    <property type="entry name" value="Peptidase_M20"/>
    <property type="match status" value="1"/>
</dbReference>
<gene>
    <name evidence="7" type="ORF">ACFPZN_49415</name>
</gene>
<dbReference type="InterPro" id="IPR050072">
    <property type="entry name" value="Peptidase_M20A"/>
</dbReference>